<feature type="region of interest" description="Disordered" evidence="1">
    <location>
        <begin position="63"/>
        <end position="121"/>
    </location>
</feature>
<dbReference type="GO" id="GO:0046785">
    <property type="term" value="P:microtubule polymerization"/>
    <property type="evidence" value="ECO:0007669"/>
    <property type="project" value="InterPro"/>
</dbReference>
<proteinExistence type="predicted"/>
<feature type="compositionally biased region" description="Polar residues" evidence="1">
    <location>
        <begin position="168"/>
        <end position="177"/>
    </location>
</feature>
<organism evidence="2">
    <name type="scientific">Eutreptiella gymnastica</name>
    <dbReference type="NCBI Taxonomy" id="73025"/>
    <lineage>
        <taxon>Eukaryota</taxon>
        <taxon>Discoba</taxon>
        <taxon>Euglenozoa</taxon>
        <taxon>Euglenida</taxon>
        <taxon>Spirocuta</taxon>
        <taxon>Euglenophyceae</taxon>
        <taxon>Eutreptiales</taxon>
        <taxon>Eutreptiaceae</taxon>
        <taxon>Eutreptiella</taxon>
    </lineage>
</organism>
<feature type="compositionally biased region" description="Low complexity" evidence="1">
    <location>
        <begin position="80"/>
        <end position="91"/>
    </location>
</feature>
<dbReference type="EMBL" id="HBJA01144855">
    <property type="protein sequence ID" value="CAE0838525.1"/>
    <property type="molecule type" value="Transcribed_RNA"/>
</dbReference>
<gene>
    <name evidence="2" type="ORF">EGYM00163_LOCUS49897</name>
</gene>
<evidence type="ECO:0000313" key="2">
    <source>
        <dbReference type="EMBL" id="CAE0838525.1"/>
    </source>
</evidence>
<dbReference type="InterPro" id="IPR008907">
    <property type="entry name" value="TPP/p25"/>
</dbReference>
<dbReference type="Pfam" id="PF05517">
    <property type="entry name" value="p25-alpha"/>
    <property type="match status" value="1"/>
</dbReference>
<sequence length="321" mass="35225">MQEVLLRIAESLTQHEVRPDDESNIVTLVQDYLLQNCPRKADPQSLLSADTIPEVLKRPVPQCNACTSPPPRIQSPTSNPLPLRPAAAPEQPRARSAERQPLGSLGFGAPRSAANPNSVPGSSIVHARVPAGANAVEYALRPAPPSKKKVRSPKAGSGSVVERLSCPDSFTGTQSRNRQLEPNRDPYTYLYRLEQDTRHQIPLGQMWGEATVPTTGSLKRAQAPGIPEEHQVQRSRRPGTDEDVGVFDRLSDHNRYTGIHARRFTSDGKGRGLEDREALLSLSGSGGLYGHLKLRPGMSTGTEFKMSRKTTYVERNQNHVL</sequence>
<dbReference type="AlphaFoldDB" id="A0A7S4LMG0"/>
<name>A0A7S4LMG0_9EUGL</name>
<reference evidence="2" key="1">
    <citation type="submission" date="2021-01" db="EMBL/GenBank/DDBJ databases">
        <authorList>
            <person name="Corre E."/>
            <person name="Pelletier E."/>
            <person name="Niang G."/>
            <person name="Scheremetjew M."/>
            <person name="Finn R."/>
            <person name="Kale V."/>
            <person name="Holt S."/>
            <person name="Cochrane G."/>
            <person name="Meng A."/>
            <person name="Brown T."/>
            <person name="Cohen L."/>
        </authorList>
    </citation>
    <scope>NUCLEOTIDE SEQUENCE</scope>
    <source>
        <strain evidence="2">CCMP1594</strain>
    </source>
</reference>
<feature type="region of interest" description="Disordered" evidence="1">
    <location>
        <begin position="144"/>
        <end position="184"/>
    </location>
</feature>
<accession>A0A7S4LMG0</accession>
<protein>
    <submittedName>
        <fullName evidence="2">Uncharacterized protein</fullName>
    </submittedName>
</protein>
<feature type="region of interest" description="Disordered" evidence="1">
    <location>
        <begin position="219"/>
        <end position="244"/>
    </location>
</feature>
<dbReference type="GO" id="GO:0015631">
    <property type="term" value="F:tubulin binding"/>
    <property type="evidence" value="ECO:0007669"/>
    <property type="project" value="InterPro"/>
</dbReference>
<evidence type="ECO:0000256" key="1">
    <source>
        <dbReference type="SAM" id="MobiDB-lite"/>
    </source>
</evidence>